<dbReference type="CDD" id="cd10017">
    <property type="entry name" value="B3_DNA"/>
    <property type="match status" value="1"/>
</dbReference>
<dbReference type="Pfam" id="PF02362">
    <property type="entry name" value="B3"/>
    <property type="match status" value="1"/>
</dbReference>
<protein>
    <recommendedName>
        <fullName evidence="6">TF-B3 domain-containing protein</fullName>
    </recommendedName>
</protein>
<comment type="subcellular location">
    <subcellularLocation>
        <location evidence="1">Nucleus</location>
    </subcellularLocation>
</comment>
<evidence type="ECO:0000313" key="8">
    <source>
        <dbReference type="Proteomes" id="UP000593577"/>
    </source>
</evidence>
<evidence type="ECO:0000313" key="7">
    <source>
        <dbReference type="EMBL" id="MBA0677150.1"/>
    </source>
</evidence>
<dbReference type="GO" id="GO:0005634">
    <property type="term" value="C:nucleus"/>
    <property type="evidence" value="ECO:0007669"/>
    <property type="project" value="UniProtKB-SubCell"/>
</dbReference>
<dbReference type="SMART" id="SM01019">
    <property type="entry name" value="B3"/>
    <property type="match status" value="1"/>
</dbReference>
<dbReference type="SUPFAM" id="SSF101936">
    <property type="entry name" value="DNA-binding pseudobarrel domain"/>
    <property type="match status" value="1"/>
</dbReference>
<dbReference type="AlphaFoldDB" id="A0A7J8WQI7"/>
<evidence type="ECO:0000256" key="5">
    <source>
        <dbReference type="ARBA" id="ARBA00023242"/>
    </source>
</evidence>
<dbReference type="PANTHER" id="PTHR31140">
    <property type="entry name" value="B3 DOMAIN-CONTAINING TRANSCRIPTION FACTOR ABI3"/>
    <property type="match status" value="1"/>
</dbReference>
<gene>
    <name evidence="7" type="ORF">Goari_018571</name>
</gene>
<organism evidence="7 8">
    <name type="scientific">Gossypium aridum</name>
    <name type="common">American cotton</name>
    <name type="synonym">Erioxylum aridum</name>
    <dbReference type="NCBI Taxonomy" id="34290"/>
    <lineage>
        <taxon>Eukaryota</taxon>
        <taxon>Viridiplantae</taxon>
        <taxon>Streptophyta</taxon>
        <taxon>Embryophyta</taxon>
        <taxon>Tracheophyta</taxon>
        <taxon>Spermatophyta</taxon>
        <taxon>Magnoliopsida</taxon>
        <taxon>eudicotyledons</taxon>
        <taxon>Gunneridae</taxon>
        <taxon>Pentapetalae</taxon>
        <taxon>rosids</taxon>
        <taxon>malvids</taxon>
        <taxon>Malvales</taxon>
        <taxon>Malvaceae</taxon>
        <taxon>Malvoideae</taxon>
        <taxon>Gossypium</taxon>
    </lineage>
</organism>
<dbReference type="InterPro" id="IPR003340">
    <property type="entry name" value="B3_DNA-bd"/>
</dbReference>
<dbReference type="Proteomes" id="UP000593577">
    <property type="component" value="Unassembled WGS sequence"/>
</dbReference>
<dbReference type="GO" id="GO:0003700">
    <property type="term" value="F:DNA-binding transcription factor activity"/>
    <property type="evidence" value="ECO:0007669"/>
    <property type="project" value="InterPro"/>
</dbReference>
<evidence type="ECO:0000256" key="1">
    <source>
        <dbReference type="ARBA" id="ARBA00004123"/>
    </source>
</evidence>
<accession>A0A7J8WQI7</accession>
<dbReference type="PANTHER" id="PTHR31140:SF145">
    <property type="entry name" value="TF-B3 DOMAIN-CONTAINING PROTEIN"/>
    <property type="match status" value="1"/>
</dbReference>
<dbReference type="InterPro" id="IPR044800">
    <property type="entry name" value="LEC2-like"/>
</dbReference>
<dbReference type="InterPro" id="IPR015300">
    <property type="entry name" value="DNA-bd_pseudobarrel_sf"/>
</dbReference>
<evidence type="ECO:0000256" key="4">
    <source>
        <dbReference type="ARBA" id="ARBA00023163"/>
    </source>
</evidence>
<evidence type="ECO:0000256" key="3">
    <source>
        <dbReference type="ARBA" id="ARBA00023125"/>
    </source>
</evidence>
<reference evidence="7 8" key="1">
    <citation type="journal article" date="2019" name="Genome Biol. Evol.">
        <title>Insights into the evolution of the New World diploid cottons (Gossypium, subgenus Houzingenia) based on genome sequencing.</title>
        <authorList>
            <person name="Grover C.E."/>
            <person name="Arick M.A. 2nd"/>
            <person name="Thrash A."/>
            <person name="Conover J.L."/>
            <person name="Sanders W.S."/>
            <person name="Peterson D.G."/>
            <person name="Frelichowski J.E."/>
            <person name="Scheffler J.A."/>
            <person name="Scheffler B.E."/>
            <person name="Wendel J.F."/>
        </authorList>
    </citation>
    <scope>NUCLEOTIDE SEQUENCE [LARGE SCALE GENOMIC DNA]</scope>
    <source>
        <strain evidence="7">185</strain>
        <tissue evidence="7">Leaf</tissue>
    </source>
</reference>
<keyword evidence="5" id="KW-0539">Nucleus</keyword>
<evidence type="ECO:0000256" key="2">
    <source>
        <dbReference type="ARBA" id="ARBA00023015"/>
    </source>
</evidence>
<name>A0A7J8WQI7_GOSAI</name>
<feature type="non-terminal residue" evidence="7">
    <location>
        <position position="1"/>
    </location>
</feature>
<dbReference type="Gene3D" id="2.40.330.10">
    <property type="entry name" value="DNA-binding pseudobarrel domain"/>
    <property type="match status" value="1"/>
</dbReference>
<comment type="caution">
    <text evidence="7">The sequence shown here is derived from an EMBL/GenBank/DDBJ whole genome shotgun (WGS) entry which is preliminary data.</text>
</comment>
<keyword evidence="4" id="KW-0804">Transcription</keyword>
<keyword evidence="8" id="KW-1185">Reference proteome</keyword>
<evidence type="ECO:0000259" key="6">
    <source>
        <dbReference type="PROSITE" id="PS50863"/>
    </source>
</evidence>
<dbReference type="PROSITE" id="PS50863">
    <property type="entry name" value="B3"/>
    <property type="match status" value="1"/>
</dbReference>
<dbReference type="GO" id="GO:0003677">
    <property type="term" value="F:DNA binding"/>
    <property type="evidence" value="ECO:0007669"/>
    <property type="project" value="UniProtKB-KW"/>
</dbReference>
<proteinExistence type="predicted"/>
<feature type="domain" description="TF-B3" evidence="6">
    <location>
        <begin position="3"/>
        <end position="110"/>
    </location>
</feature>
<keyword evidence="2" id="KW-0805">Transcription regulation</keyword>
<dbReference type="EMBL" id="JABFAA010000002">
    <property type="protein sequence ID" value="MBA0677150.1"/>
    <property type="molecule type" value="Genomic_DNA"/>
</dbReference>
<sequence>MAIIVSKRLRKTDIEKRMTIPSKSLNCFPALSGNEHMVDFDVRDECGRVWKFRIYTRKSNNKYRKPVLTKGWREFVCRKELSIDDKVAFYMDKQQADGSVEYRVTVQKAVKVFGAVFAHKPFPGEVSNALLPFRPLLIKLIIPHKQSSPELLYSGPI</sequence>
<keyword evidence="3" id="KW-0238">DNA-binding</keyword>